<dbReference type="CDD" id="cd00672">
    <property type="entry name" value="CysRS_core"/>
    <property type="match status" value="1"/>
</dbReference>
<comment type="caution">
    <text evidence="15">The sequence shown here is derived from an EMBL/GenBank/DDBJ whole genome shotgun (WGS) entry which is preliminary data.</text>
</comment>
<dbReference type="Pfam" id="PF23493">
    <property type="entry name" value="CysS_C"/>
    <property type="match status" value="1"/>
</dbReference>
<evidence type="ECO:0000256" key="5">
    <source>
        <dbReference type="ARBA" id="ARBA00022598"/>
    </source>
</evidence>
<evidence type="ECO:0000256" key="11">
    <source>
        <dbReference type="ARBA" id="ARBA00023146"/>
    </source>
</evidence>
<dbReference type="InterPro" id="IPR014729">
    <property type="entry name" value="Rossmann-like_a/b/a_fold"/>
</dbReference>
<reference evidence="15 16" key="1">
    <citation type="submission" date="2019-12" db="EMBL/GenBank/DDBJ databases">
        <title>Deinococcus sp. HMF7620 Genome sequencing and assembly.</title>
        <authorList>
            <person name="Kang H."/>
            <person name="Kim H."/>
            <person name="Joh K."/>
        </authorList>
    </citation>
    <scope>NUCLEOTIDE SEQUENCE [LARGE SCALE GENOMIC DNA]</scope>
    <source>
        <strain evidence="15 16">HMF7620</strain>
    </source>
</reference>
<dbReference type="NCBIfam" id="TIGR00435">
    <property type="entry name" value="cysS"/>
    <property type="match status" value="1"/>
</dbReference>
<dbReference type="SMART" id="SM00840">
    <property type="entry name" value="DALR_2"/>
    <property type="match status" value="1"/>
</dbReference>
<dbReference type="InterPro" id="IPR056411">
    <property type="entry name" value="CysS_C"/>
</dbReference>
<dbReference type="EMBL" id="WQLB01000023">
    <property type="protein sequence ID" value="MVN88138.1"/>
    <property type="molecule type" value="Genomic_DNA"/>
</dbReference>
<dbReference type="Gene3D" id="1.20.120.1910">
    <property type="entry name" value="Cysteine-tRNA ligase, C-terminal anti-codon recognition domain"/>
    <property type="match status" value="1"/>
</dbReference>
<name>A0A7C9LMC6_9DEIO</name>
<protein>
    <recommendedName>
        <fullName evidence="13">Cysteine--tRNA ligase</fullName>
        <ecNumber evidence="13">6.1.1.16</ecNumber>
    </recommendedName>
    <alternativeName>
        <fullName evidence="13">Cysteinyl-tRNA synthetase</fullName>
        <shortName evidence="13">CysRS</shortName>
    </alternativeName>
</protein>
<dbReference type="InterPro" id="IPR015803">
    <property type="entry name" value="Cys-tRNA-ligase"/>
</dbReference>
<sequence length="527" mass="58714">MLPPVAVTQPWSAPRPPSSWRRGFLWSPFRLSGALMTDHPPRQPDPSIVLYDTLQRQKVPFVPTTPGRVGMYLCGPTVYSDAHLGHAKKEVAFDVIRRAFVHFGYQVRYVANITDVGHLQNDSDDGEDKMLARARLEQLEPMEVADKYMWSFVKDMEALNVLKPSINPRATGHITEQIALIEELVEKGHAYESEGSVYFDVRSWPDYGKLSGRKLDDQEEGVREAVREDKRDPRDFALWKKAEAGHIMRWESPWGVGFPGWHIECSAMSLKYLGEGFDIHGGGLDLQFPHHEAEIAQAEAAGHAFARYWMHNNMLTIGGEKMSKSKGNFLTIQDVLAQHDPMVVRFLLVGSHYRSITEFSDAAFESARSGYRRLSEALNELERRLGSAPDGQDAALDAKIAGHRAAFEDAVRDDFNTPKAVAALFGLTTDLNAALGAGPVPRATLERARAAYLDLGGNVLGLFAGGGTAARAQDDSGVVSALMELVLKARQNYRLNKQYQEADELRDTLTRVGVTVEDTKDGPRWKR</sequence>
<evidence type="ECO:0000256" key="3">
    <source>
        <dbReference type="ARBA" id="ARBA00011245"/>
    </source>
</evidence>
<dbReference type="Proteomes" id="UP000483286">
    <property type="component" value="Unassembled WGS sequence"/>
</dbReference>
<evidence type="ECO:0000256" key="6">
    <source>
        <dbReference type="ARBA" id="ARBA00022723"/>
    </source>
</evidence>
<keyword evidence="11 13" id="KW-0030">Aminoacyl-tRNA synthetase</keyword>
<feature type="binding site" evidence="13">
    <location>
        <position position="265"/>
    </location>
    <ligand>
        <name>Zn(2+)</name>
        <dbReference type="ChEBI" id="CHEBI:29105"/>
    </ligand>
</feature>
<comment type="similarity">
    <text evidence="2 13">Belongs to the class-I aminoacyl-tRNA synthetase family.</text>
</comment>
<evidence type="ECO:0000256" key="1">
    <source>
        <dbReference type="ARBA" id="ARBA00004496"/>
    </source>
</evidence>
<dbReference type="GO" id="GO:0008270">
    <property type="term" value="F:zinc ion binding"/>
    <property type="evidence" value="ECO:0007669"/>
    <property type="project" value="UniProtKB-UniRule"/>
</dbReference>
<feature type="domain" description="Cysteinyl-tRNA synthetase class Ia DALR" evidence="14">
    <location>
        <begin position="406"/>
        <end position="471"/>
    </location>
</feature>
<dbReference type="InterPro" id="IPR032678">
    <property type="entry name" value="tRNA-synt_1_cat_dom"/>
</dbReference>
<keyword evidence="9 13" id="KW-0067">ATP-binding</keyword>
<gene>
    <name evidence="13" type="primary">cysS</name>
    <name evidence="15" type="ORF">GO986_15400</name>
</gene>
<dbReference type="GO" id="GO:0005829">
    <property type="term" value="C:cytosol"/>
    <property type="evidence" value="ECO:0007669"/>
    <property type="project" value="TreeGrafter"/>
</dbReference>
<dbReference type="Pfam" id="PF09190">
    <property type="entry name" value="DALR_2"/>
    <property type="match status" value="1"/>
</dbReference>
<dbReference type="PANTHER" id="PTHR10890">
    <property type="entry name" value="CYSTEINYL-TRNA SYNTHETASE"/>
    <property type="match status" value="1"/>
</dbReference>
<evidence type="ECO:0000256" key="9">
    <source>
        <dbReference type="ARBA" id="ARBA00022840"/>
    </source>
</evidence>
<keyword evidence="7 13" id="KW-0547">Nucleotide-binding</keyword>
<organism evidence="15 16">
    <name type="scientific">Deinococcus arboris</name>
    <dbReference type="NCBI Taxonomy" id="2682977"/>
    <lineage>
        <taxon>Bacteria</taxon>
        <taxon>Thermotogati</taxon>
        <taxon>Deinococcota</taxon>
        <taxon>Deinococci</taxon>
        <taxon>Deinococcales</taxon>
        <taxon>Deinococcaceae</taxon>
        <taxon>Deinococcus</taxon>
    </lineage>
</organism>
<dbReference type="GO" id="GO:0005524">
    <property type="term" value="F:ATP binding"/>
    <property type="evidence" value="ECO:0007669"/>
    <property type="project" value="UniProtKB-UniRule"/>
</dbReference>
<keyword evidence="4 13" id="KW-0963">Cytoplasm</keyword>
<evidence type="ECO:0000259" key="14">
    <source>
        <dbReference type="SMART" id="SM00840"/>
    </source>
</evidence>
<dbReference type="InterPro" id="IPR009080">
    <property type="entry name" value="tRNAsynth_Ia_anticodon-bd"/>
</dbReference>
<comment type="catalytic activity">
    <reaction evidence="12 13">
        <text>tRNA(Cys) + L-cysteine + ATP = L-cysteinyl-tRNA(Cys) + AMP + diphosphate</text>
        <dbReference type="Rhea" id="RHEA:17773"/>
        <dbReference type="Rhea" id="RHEA-COMP:9661"/>
        <dbReference type="Rhea" id="RHEA-COMP:9679"/>
        <dbReference type="ChEBI" id="CHEBI:30616"/>
        <dbReference type="ChEBI" id="CHEBI:33019"/>
        <dbReference type="ChEBI" id="CHEBI:35235"/>
        <dbReference type="ChEBI" id="CHEBI:78442"/>
        <dbReference type="ChEBI" id="CHEBI:78517"/>
        <dbReference type="ChEBI" id="CHEBI:456215"/>
        <dbReference type="EC" id="6.1.1.16"/>
    </reaction>
</comment>
<evidence type="ECO:0000256" key="10">
    <source>
        <dbReference type="ARBA" id="ARBA00022917"/>
    </source>
</evidence>
<keyword evidence="10 13" id="KW-0648">Protein biosynthesis</keyword>
<evidence type="ECO:0000256" key="7">
    <source>
        <dbReference type="ARBA" id="ARBA00022741"/>
    </source>
</evidence>
<feature type="short sequence motif" description="'KMSKS' region" evidence="13">
    <location>
        <begin position="321"/>
        <end position="325"/>
    </location>
</feature>
<evidence type="ECO:0000313" key="15">
    <source>
        <dbReference type="EMBL" id="MVN88138.1"/>
    </source>
</evidence>
<comment type="cofactor">
    <cofactor evidence="13">
        <name>Zn(2+)</name>
        <dbReference type="ChEBI" id="CHEBI:29105"/>
    </cofactor>
    <text evidence="13">Binds 1 zinc ion per subunit.</text>
</comment>
<keyword evidence="6 13" id="KW-0479">Metal-binding</keyword>
<dbReference type="AlphaFoldDB" id="A0A7C9LMC6"/>
<comment type="subcellular location">
    <subcellularLocation>
        <location evidence="1 13">Cytoplasm</location>
    </subcellularLocation>
</comment>
<keyword evidence="16" id="KW-1185">Reference proteome</keyword>
<dbReference type="SUPFAM" id="SSF47323">
    <property type="entry name" value="Anticodon-binding domain of a subclass of class I aminoacyl-tRNA synthetases"/>
    <property type="match status" value="1"/>
</dbReference>
<dbReference type="EC" id="6.1.1.16" evidence="13"/>
<dbReference type="PRINTS" id="PR00983">
    <property type="entry name" value="TRNASYNTHCYS"/>
</dbReference>
<feature type="binding site" evidence="13">
    <location>
        <position position="290"/>
    </location>
    <ligand>
        <name>Zn(2+)</name>
        <dbReference type="ChEBI" id="CHEBI:29105"/>
    </ligand>
</feature>
<dbReference type="Gene3D" id="3.40.50.620">
    <property type="entry name" value="HUPs"/>
    <property type="match status" value="1"/>
</dbReference>
<accession>A0A7C9LMC6</accession>
<dbReference type="SUPFAM" id="SSF52374">
    <property type="entry name" value="Nucleotidylyl transferase"/>
    <property type="match status" value="1"/>
</dbReference>
<dbReference type="GO" id="GO:0004817">
    <property type="term" value="F:cysteine-tRNA ligase activity"/>
    <property type="evidence" value="ECO:0007669"/>
    <property type="project" value="UniProtKB-UniRule"/>
</dbReference>
<evidence type="ECO:0000256" key="12">
    <source>
        <dbReference type="ARBA" id="ARBA00047398"/>
    </source>
</evidence>
<proteinExistence type="inferred from homology"/>
<dbReference type="Pfam" id="PF01406">
    <property type="entry name" value="tRNA-synt_1e"/>
    <property type="match status" value="1"/>
</dbReference>
<evidence type="ECO:0000256" key="13">
    <source>
        <dbReference type="HAMAP-Rule" id="MF_00041"/>
    </source>
</evidence>
<dbReference type="PANTHER" id="PTHR10890:SF3">
    <property type="entry name" value="CYSTEINE--TRNA LIGASE, CYTOPLASMIC"/>
    <property type="match status" value="1"/>
</dbReference>
<dbReference type="InterPro" id="IPR024909">
    <property type="entry name" value="Cys-tRNA/MSH_ligase"/>
</dbReference>
<feature type="short sequence motif" description="'HIGH' region" evidence="13">
    <location>
        <begin position="76"/>
        <end position="86"/>
    </location>
</feature>
<feature type="binding site" evidence="13">
    <location>
        <position position="74"/>
    </location>
    <ligand>
        <name>Zn(2+)</name>
        <dbReference type="ChEBI" id="CHEBI:29105"/>
    </ligand>
</feature>
<evidence type="ECO:0000256" key="4">
    <source>
        <dbReference type="ARBA" id="ARBA00022490"/>
    </source>
</evidence>
<evidence type="ECO:0000256" key="2">
    <source>
        <dbReference type="ARBA" id="ARBA00005594"/>
    </source>
</evidence>
<keyword evidence="5 13" id="KW-0436">Ligase</keyword>
<keyword evidence="8 13" id="KW-0862">Zinc</keyword>
<evidence type="ECO:0000256" key="8">
    <source>
        <dbReference type="ARBA" id="ARBA00022833"/>
    </source>
</evidence>
<dbReference type="GO" id="GO:0006423">
    <property type="term" value="P:cysteinyl-tRNA aminoacylation"/>
    <property type="evidence" value="ECO:0007669"/>
    <property type="project" value="UniProtKB-UniRule"/>
</dbReference>
<dbReference type="InterPro" id="IPR015273">
    <property type="entry name" value="Cys-tRNA-synt_Ia_DALR"/>
</dbReference>
<feature type="binding site" evidence="13">
    <location>
        <position position="324"/>
    </location>
    <ligand>
        <name>ATP</name>
        <dbReference type="ChEBI" id="CHEBI:30616"/>
    </ligand>
</feature>
<evidence type="ECO:0000313" key="16">
    <source>
        <dbReference type="Proteomes" id="UP000483286"/>
    </source>
</evidence>
<dbReference type="FunFam" id="3.40.50.620:FF:000130">
    <property type="entry name" value="Cysteine--tRNA ligase"/>
    <property type="match status" value="1"/>
</dbReference>
<feature type="binding site" evidence="13">
    <location>
        <position position="294"/>
    </location>
    <ligand>
        <name>Zn(2+)</name>
        <dbReference type="ChEBI" id="CHEBI:29105"/>
    </ligand>
</feature>
<dbReference type="HAMAP" id="MF_00041">
    <property type="entry name" value="Cys_tRNA_synth"/>
    <property type="match status" value="1"/>
</dbReference>
<comment type="subunit">
    <text evidence="3 13">Monomer.</text>
</comment>